<feature type="domain" description="PE" evidence="1">
    <location>
        <begin position="4"/>
        <end position="93"/>
    </location>
</feature>
<dbReference type="Pfam" id="PF21526">
    <property type="entry name" value="PGRS"/>
    <property type="match status" value="1"/>
</dbReference>
<reference evidence="4" key="1">
    <citation type="submission" date="2016-04" db="EMBL/GenBank/DDBJ databases">
        <authorList>
            <person name="Strapagiel D."/>
            <person name="Borowka P."/>
            <person name="Marciniak B."/>
            <person name="Bakula Z."/>
            <person name="Van Ingen J."/>
            <person name="Safianowska A."/>
            <person name="Dziadek J."/>
            <person name="Jagielski T."/>
        </authorList>
    </citation>
    <scope>NUCLEOTIDE SEQUENCE [LARGE SCALE GENOMIC DNA]</scope>
    <source>
        <strain evidence="4">1010001458</strain>
    </source>
</reference>
<dbReference type="InterPro" id="IPR000084">
    <property type="entry name" value="PE-PGRS_N"/>
</dbReference>
<dbReference type="Gene3D" id="2.40.70.10">
    <property type="entry name" value="Acid Proteases"/>
    <property type="match status" value="1"/>
</dbReference>
<dbReference type="InterPro" id="IPR038332">
    <property type="entry name" value="PPE_sf"/>
</dbReference>
<dbReference type="Proteomes" id="UP000077342">
    <property type="component" value="Unassembled WGS sequence"/>
</dbReference>
<dbReference type="Gene3D" id="1.10.287.850">
    <property type="entry name" value="HP0062-like domain"/>
    <property type="match status" value="1"/>
</dbReference>
<protein>
    <submittedName>
        <fullName evidence="3">Uncharacterized protein</fullName>
    </submittedName>
</protein>
<dbReference type="InterPro" id="IPR021109">
    <property type="entry name" value="Peptidase_aspartic_dom_sf"/>
</dbReference>
<gene>
    <name evidence="3" type="ORF">A4G28_01315</name>
</gene>
<dbReference type="RefSeq" id="WP_075509373.1">
    <property type="nucleotide sequence ID" value="NZ_LWCI01000032.1"/>
</dbReference>
<organism evidence="3 4">
    <name type="scientific">Mycobacterium ostraviense</name>
    <dbReference type="NCBI Taxonomy" id="2738409"/>
    <lineage>
        <taxon>Bacteria</taxon>
        <taxon>Bacillati</taxon>
        <taxon>Actinomycetota</taxon>
        <taxon>Actinomycetes</taxon>
        <taxon>Mycobacteriales</taxon>
        <taxon>Mycobacteriaceae</taxon>
        <taxon>Mycobacterium</taxon>
    </lineage>
</organism>
<dbReference type="NCBIfam" id="NF038019">
    <property type="entry name" value="PE_process_PecA"/>
    <property type="match status" value="1"/>
</dbReference>
<evidence type="ECO:0000259" key="1">
    <source>
        <dbReference type="Pfam" id="PF00934"/>
    </source>
</evidence>
<evidence type="ECO:0000313" key="3">
    <source>
        <dbReference type="EMBL" id="KZS67272.1"/>
    </source>
</evidence>
<dbReference type="Pfam" id="PF20729">
    <property type="entry name" value="PE-PGRS_C"/>
    <property type="match status" value="1"/>
</dbReference>
<evidence type="ECO:0000259" key="2">
    <source>
        <dbReference type="Pfam" id="PF20729"/>
    </source>
</evidence>
<dbReference type="AlphaFoldDB" id="A0A164EB16"/>
<dbReference type="SUPFAM" id="SSF140459">
    <property type="entry name" value="PE/PPE dimer-like"/>
    <property type="match status" value="1"/>
</dbReference>
<proteinExistence type="predicted"/>
<evidence type="ECO:0000313" key="4">
    <source>
        <dbReference type="Proteomes" id="UP000077342"/>
    </source>
</evidence>
<sequence>MSLLVVAPEIVASAAADLESLNSALTAATAAAAGPTTVLAAAGIDEVAAAVATMFAGFGQEYQALSNQANTFFQQFVVTLNSSAGSYQAGEAQAASLLQTAQSDLLGVVNAPALALLGRPLIGDGAHGTASSPNGAAGGLLLGNGGNGYSQTASGVPGGAGGPAGLLGNGGAGGTGGTGAPGGAGGNGGWLWGIGGPGGPGGASLTIGGTGGVGGAAGLFGWGGGGGAGGLGDGGILGTGGAGGRGGLLWGNAGISGPGLDGRTVPLTMYAVTEPVVYISVNGGPNVPVLVDTGSAGLVVTPNEVGGIFGLFRMGLPTSFGLSGYSGGLTYLYATYQAPVDFGNGIATPPTNVNVVLLSFPQTFSGYFAPAGVNGVLGIGPNATGPGPSIPNQALAGDLNQGVLINIPEGTMRFGPDPLLGGDSITGSPIATLGLKIDTGSGFGPLQNVPMIVDSGGVLGTMPASVLGTGQVSGNVPDGTHIQVYTNDGSTLLYEYTVNGNGPRVISSGLMNTGYVPFALQPVYISYAPSGVGTTVFH</sequence>
<keyword evidence="4" id="KW-1185">Reference proteome</keyword>
<name>A0A164EB16_9MYCO</name>
<dbReference type="GO" id="GO:0004190">
    <property type="term" value="F:aspartic-type endopeptidase activity"/>
    <property type="evidence" value="ECO:0007669"/>
    <property type="project" value="InterPro"/>
</dbReference>
<accession>A0A164EB16</accession>
<dbReference type="InterPro" id="IPR048996">
    <property type="entry name" value="PGRS_rpt"/>
</dbReference>
<comment type="caution">
    <text evidence="3">The sequence shown here is derived from an EMBL/GenBank/DDBJ whole genome shotgun (WGS) entry which is preliminary data.</text>
</comment>
<dbReference type="EMBL" id="LWCI01000032">
    <property type="protein sequence ID" value="KZS67272.1"/>
    <property type="molecule type" value="Genomic_DNA"/>
</dbReference>
<dbReference type="InterPro" id="IPR048054">
    <property type="entry name" value="PecA_C"/>
</dbReference>
<feature type="domain" description="PE cleavage protein A C-terminal" evidence="2">
    <location>
        <begin position="264"/>
        <end position="535"/>
    </location>
</feature>
<dbReference type="Pfam" id="PF00934">
    <property type="entry name" value="PE"/>
    <property type="match status" value="1"/>
</dbReference>